<evidence type="ECO:0000313" key="2">
    <source>
        <dbReference type="EMBL" id="KAK1602059.1"/>
    </source>
</evidence>
<reference evidence="2" key="1">
    <citation type="submission" date="2023-07" db="EMBL/GenBank/DDBJ databases">
        <title>A chromosome-level genome assembly of Lolium multiflorum.</title>
        <authorList>
            <person name="Chen Y."/>
            <person name="Copetti D."/>
            <person name="Kolliker R."/>
            <person name="Studer B."/>
        </authorList>
    </citation>
    <scope>NUCLEOTIDE SEQUENCE</scope>
    <source>
        <strain evidence="2">02402/16</strain>
        <tissue evidence="2">Leaf</tissue>
    </source>
</reference>
<dbReference type="Gene3D" id="1.10.510.10">
    <property type="entry name" value="Transferase(Phosphotransferase) domain 1"/>
    <property type="match status" value="1"/>
</dbReference>
<dbReference type="AlphaFoldDB" id="A0AAD8VDA7"/>
<feature type="region of interest" description="Disordered" evidence="1">
    <location>
        <begin position="56"/>
        <end position="83"/>
    </location>
</feature>
<sequence>MVKSDVYSLGIVMLQMLTGRTSPLGLAASLTPRRLHWKTAATPVCDRMRVAAGRGATASRAAAPVRRDAVQRQPRLHVKGRRC</sequence>
<feature type="compositionally biased region" description="Basic residues" evidence="1">
    <location>
        <begin position="74"/>
        <end position="83"/>
    </location>
</feature>
<protein>
    <submittedName>
        <fullName evidence="2">Uncharacterized protein</fullName>
    </submittedName>
</protein>
<dbReference type="Proteomes" id="UP001231189">
    <property type="component" value="Unassembled WGS sequence"/>
</dbReference>
<name>A0AAD8VDA7_LOLMU</name>
<evidence type="ECO:0000313" key="3">
    <source>
        <dbReference type="Proteomes" id="UP001231189"/>
    </source>
</evidence>
<evidence type="ECO:0000256" key="1">
    <source>
        <dbReference type="SAM" id="MobiDB-lite"/>
    </source>
</evidence>
<organism evidence="2 3">
    <name type="scientific">Lolium multiflorum</name>
    <name type="common">Italian ryegrass</name>
    <name type="synonym">Lolium perenne subsp. multiflorum</name>
    <dbReference type="NCBI Taxonomy" id="4521"/>
    <lineage>
        <taxon>Eukaryota</taxon>
        <taxon>Viridiplantae</taxon>
        <taxon>Streptophyta</taxon>
        <taxon>Embryophyta</taxon>
        <taxon>Tracheophyta</taxon>
        <taxon>Spermatophyta</taxon>
        <taxon>Magnoliopsida</taxon>
        <taxon>Liliopsida</taxon>
        <taxon>Poales</taxon>
        <taxon>Poaceae</taxon>
        <taxon>BOP clade</taxon>
        <taxon>Pooideae</taxon>
        <taxon>Poodae</taxon>
        <taxon>Poeae</taxon>
        <taxon>Poeae Chloroplast Group 2 (Poeae type)</taxon>
        <taxon>Loliodinae</taxon>
        <taxon>Loliinae</taxon>
        <taxon>Lolium</taxon>
    </lineage>
</organism>
<keyword evidence="3" id="KW-1185">Reference proteome</keyword>
<dbReference type="InterPro" id="IPR011009">
    <property type="entry name" value="Kinase-like_dom_sf"/>
</dbReference>
<dbReference type="EMBL" id="JAUUTY010000315">
    <property type="protein sequence ID" value="KAK1602059.1"/>
    <property type="molecule type" value="Genomic_DNA"/>
</dbReference>
<proteinExistence type="predicted"/>
<gene>
    <name evidence="2" type="ORF">QYE76_007955</name>
</gene>
<comment type="caution">
    <text evidence="2">The sequence shown here is derived from an EMBL/GenBank/DDBJ whole genome shotgun (WGS) entry which is preliminary data.</text>
</comment>
<dbReference type="SUPFAM" id="SSF56112">
    <property type="entry name" value="Protein kinase-like (PK-like)"/>
    <property type="match status" value="1"/>
</dbReference>
<accession>A0AAD8VDA7</accession>